<gene>
    <name evidence="1" type="ORF">CEUTPL_LOCUS11933</name>
</gene>
<organism evidence="1 2">
    <name type="scientific">Ceutorhynchus assimilis</name>
    <name type="common">cabbage seed weevil</name>
    <dbReference type="NCBI Taxonomy" id="467358"/>
    <lineage>
        <taxon>Eukaryota</taxon>
        <taxon>Metazoa</taxon>
        <taxon>Ecdysozoa</taxon>
        <taxon>Arthropoda</taxon>
        <taxon>Hexapoda</taxon>
        <taxon>Insecta</taxon>
        <taxon>Pterygota</taxon>
        <taxon>Neoptera</taxon>
        <taxon>Endopterygota</taxon>
        <taxon>Coleoptera</taxon>
        <taxon>Polyphaga</taxon>
        <taxon>Cucujiformia</taxon>
        <taxon>Curculionidae</taxon>
        <taxon>Ceutorhynchinae</taxon>
        <taxon>Ceutorhynchus</taxon>
    </lineage>
</organism>
<proteinExistence type="predicted"/>
<name>A0A9N9MVR9_9CUCU</name>
<protein>
    <submittedName>
        <fullName evidence="1">Uncharacterized protein</fullName>
    </submittedName>
</protein>
<accession>A0A9N9MVR9</accession>
<dbReference type="OrthoDB" id="6772367at2759"/>
<evidence type="ECO:0000313" key="1">
    <source>
        <dbReference type="EMBL" id="CAG9771501.1"/>
    </source>
</evidence>
<sequence length="132" mass="14932">MTKVENAPKITEIIPSDKQKKHTALVKIAELNICMFLQEHNLPFLLAEHLGKCLPHICPDSSIAKSLACSRTKASYITKECLAKQQLHEIADVLKQTKFSRIIDETTDIFTEKSPALVVRYYDEKSYAAVDK</sequence>
<dbReference type="Proteomes" id="UP001152799">
    <property type="component" value="Chromosome 7"/>
</dbReference>
<keyword evidence="2" id="KW-1185">Reference proteome</keyword>
<dbReference type="PANTHER" id="PTHR37162">
    <property type="entry name" value="HAT FAMILY DIMERISATION DOMAINCONTAINING PROTEIN-RELATED"/>
    <property type="match status" value="1"/>
</dbReference>
<evidence type="ECO:0000313" key="2">
    <source>
        <dbReference type="Proteomes" id="UP001152799"/>
    </source>
</evidence>
<dbReference type="PANTHER" id="PTHR37162:SF1">
    <property type="entry name" value="BED-TYPE DOMAIN-CONTAINING PROTEIN"/>
    <property type="match status" value="1"/>
</dbReference>
<reference evidence="1" key="1">
    <citation type="submission" date="2022-01" db="EMBL/GenBank/DDBJ databases">
        <authorList>
            <person name="King R."/>
        </authorList>
    </citation>
    <scope>NUCLEOTIDE SEQUENCE</scope>
</reference>
<dbReference type="AlphaFoldDB" id="A0A9N9MVR9"/>
<dbReference type="EMBL" id="OU892283">
    <property type="protein sequence ID" value="CAG9771501.1"/>
    <property type="molecule type" value="Genomic_DNA"/>
</dbReference>